<feature type="region of interest" description="Disordered" evidence="1">
    <location>
        <begin position="266"/>
        <end position="289"/>
    </location>
</feature>
<accession>A0A8R1Y3V6</accession>
<reference evidence="2" key="2">
    <citation type="submission" date="2022-06" db="UniProtKB">
        <authorList>
            <consortium name="EnsemblMetazoa"/>
        </authorList>
    </citation>
    <scope>IDENTIFICATION</scope>
</reference>
<evidence type="ECO:0000256" key="1">
    <source>
        <dbReference type="SAM" id="MobiDB-lite"/>
    </source>
</evidence>
<dbReference type="AlphaFoldDB" id="A0A8R1Y3V6"/>
<keyword evidence="3" id="KW-1185">Reference proteome</keyword>
<dbReference type="EMBL" id="CMVM020000291">
    <property type="status" value="NOT_ANNOTATED_CDS"/>
    <property type="molecule type" value="Genomic_DNA"/>
</dbReference>
<organism evidence="2 3">
    <name type="scientific">Onchocerca volvulus</name>
    <dbReference type="NCBI Taxonomy" id="6282"/>
    <lineage>
        <taxon>Eukaryota</taxon>
        <taxon>Metazoa</taxon>
        <taxon>Ecdysozoa</taxon>
        <taxon>Nematoda</taxon>
        <taxon>Chromadorea</taxon>
        <taxon>Rhabditida</taxon>
        <taxon>Spirurina</taxon>
        <taxon>Spiruromorpha</taxon>
        <taxon>Filarioidea</taxon>
        <taxon>Onchocercidae</taxon>
        <taxon>Onchocerca</taxon>
    </lineage>
</organism>
<dbReference type="OMA" id="NMESEGF"/>
<proteinExistence type="predicted"/>
<name>A0A8R1Y3V6_ONCVO</name>
<dbReference type="EnsemblMetazoa" id="OVOC9730.1">
    <property type="protein sequence ID" value="OVOC9730.1"/>
    <property type="gene ID" value="WBGene00246539"/>
</dbReference>
<feature type="compositionally biased region" description="Low complexity" evidence="1">
    <location>
        <begin position="266"/>
        <end position="277"/>
    </location>
</feature>
<evidence type="ECO:0000313" key="3">
    <source>
        <dbReference type="Proteomes" id="UP000024404"/>
    </source>
</evidence>
<sequence length="338" mass="36484">MSSGNPRGKPRRNGSIPGVSFEQVVSGFGSRNQKGAVSNLTQRTSATTRPYFLNNFIIGFADYGGQHIVSSQVPAGVLPPGQPQPLVNGNAGQPPQQPISFAIPSVDSAHPPHTTNQYPTVTRMPPRNLPNPSMQFAAGEAHVEGARPQQGNHQITIHTARYQTQPVQTQQNYPTSQVCSLSLSKLAYPTAPPSSMYNSNTIYSAHNFIPNSPQSFYYPPVVAPVYSYFPPAQPADYINPAAAAAARMNVGYNQNPFLIQATAAATPPAAPPTTTTASGISSIPQQPPQQLTKTKKILSIVDPMTNEVTNKDHIIRSEKEQQQMMQQNVENADIGKFK</sequence>
<dbReference type="Proteomes" id="UP000024404">
    <property type="component" value="Unassembled WGS sequence"/>
</dbReference>
<reference evidence="3" key="1">
    <citation type="submission" date="2013-10" db="EMBL/GenBank/DDBJ databases">
        <title>Genome sequencing of Onchocerca volvulus.</title>
        <authorList>
            <person name="Cotton J."/>
            <person name="Tsai J."/>
            <person name="Stanley E."/>
            <person name="Tracey A."/>
            <person name="Holroyd N."/>
            <person name="Lustigman S."/>
            <person name="Berriman M."/>
        </authorList>
    </citation>
    <scope>NUCLEOTIDE SEQUENCE</scope>
</reference>
<evidence type="ECO:0000313" key="2">
    <source>
        <dbReference type="EnsemblMetazoa" id="OVOC9730.1"/>
    </source>
</evidence>
<protein>
    <submittedName>
        <fullName evidence="2">Uncharacterized protein</fullName>
    </submittedName>
</protein>